<dbReference type="EMBL" id="DTBJ01000016">
    <property type="protein sequence ID" value="HGM58292.1"/>
    <property type="molecule type" value="Genomic_DNA"/>
</dbReference>
<evidence type="ECO:0000313" key="1">
    <source>
        <dbReference type="EMBL" id="HGM58292.1"/>
    </source>
</evidence>
<sequence length="81" mass="9585">MTIYWERCNLCSRYIVVRNCTLHSDVNICIYCCTSCLERDRCPKPVWLIGLEKPVTQIKKMSLEDKKKLMEDLLSKIRKTS</sequence>
<gene>
    <name evidence="2" type="ORF">ENT92_02860</name>
    <name evidence="1" type="ORF">ENU14_01705</name>
</gene>
<proteinExistence type="predicted"/>
<dbReference type="AlphaFoldDB" id="A0A7C4D7U1"/>
<comment type="caution">
    <text evidence="1">The sequence shown here is derived from an EMBL/GenBank/DDBJ whole genome shotgun (WGS) entry which is preliminary data.</text>
</comment>
<dbReference type="EMBL" id="DTAN01000110">
    <property type="protein sequence ID" value="HGU65139.1"/>
    <property type="molecule type" value="Genomic_DNA"/>
</dbReference>
<name>A0A7C4D7U1_STAMA</name>
<protein>
    <submittedName>
        <fullName evidence="1">Uncharacterized protein</fullName>
    </submittedName>
</protein>
<evidence type="ECO:0000313" key="2">
    <source>
        <dbReference type="EMBL" id="HGU65139.1"/>
    </source>
</evidence>
<accession>A0A7C4D7U1</accession>
<reference evidence="1" key="1">
    <citation type="journal article" date="2020" name="mSystems">
        <title>Genome- and Community-Level Interaction Insights into Carbon Utilization and Element Cycling Functions of Hydrothermarchaeota in Hydrothermal Sediment.</title>
        <authorList>
            <person name="Zhou Z."/>
            <person name="Liu Y."/>
            <person name="Xu W."/>
            <person name="Pan J."/>
            <person name="Luo Z.H."/>
            <person name="Li M."/>
        </authorList>
    </citation>
    <scope>NUCLEOTIDE SEQUENCE [LARGE SCALE GENOMIC DNA]</scope>
    <source>
        <strain evidence="2">SpSt-622</strain>
        <strain evidence="1">SpSt-642</strain>
    </source>
</reference>
<organism evidence="1">
    <name type="scientific">Staphylothermus marinus</name>
    <dbReference type="NCBI Taxonomy" id="2280"/>
    <lineage>
        <taxon>Archaea</taxon>
        <taxon>Thermoproteota</taxon>
        <taxon>Thermoprotei</taxon>
        <taxon>Desulfurococcales</taxon>
        <taxon>Desulfurococcaceae</taxon>
        <taxon>Staphylothermus</taxon>
    </lineage>
</organism>